<keyword evidence="1" id="KW-1133">Transmembrane helix</keyword>
<feature type="transmembrane region" description="Helical" evidence="1">
    <location>
        <begin position="103"/>
        <end position="124"/>
    </location>
</feature>
<feature type="transmembrane region" description="Helical" evidence="1">
    <location>
        <begin position="66"/>
        <end position="91"/>
    </location>
</feature>
<protein>
    <submittedName>
        <fullName evidence="2">Uncharacterized protein</fullName>
    </submittedName>
</protein>
<dbReference type="AlphaFoldDB" id="A0AAE3W1D4"/>
<feature type="transmembrane region" description="Helical" evidence="1">
    <location>
        <begin position="130"/>
        <end position="152"/>
    </location>
</feature>
<gene>
    <name evidence="2" type="ORF">J2S42_003673</name>
</gene>
<evidence type="ECO:0000256" key="1">
    <source>
        <dbReference type="SAM" id="Phobius"/>
    </source>
</evidence>
<organism evidence="2 3">
    <name type="scientific">Catenuloplanes indicus</name>
    <dbReference type="NCBI Taxonomy" id="137267"/>
    <lineage>
        <taxon>Bacteria</taxon>
        <taxon>Bacillati</taxon>
        <taxon>Actinomycetota</taxon>
        <taxon>Actinomycetes</taxon>
        <taxon>Micromonosporales</taxon>
        <taxon>Micromonosporaceae</taxon>
        <taxon>Catenuloplanes</taxon>
    </lineage>
</organism>
<reference evidence="2 3" key="1">
    <citation type="submission" date="2023-07" db="EMBL/GenBank/DDBJ databases">
        <title>Sequencing the genomes of 1000 actinobacteria strains.</title>
        <authorList>
            <person name="Klenk H.-P."/>
        </authorList>
    </citation>
    <scope>NUCLEOTIDE SEQUENCE [LARGE SCALE GENOMIC DNA]</scope>
    <source>
        <strain evidence="2 3">DSM 44709</strain>
    </source>
</reference>
<keyword evidence="1" id="KW-0472">Membrane</keyword>
<dbReference type="EMBL" id="JAUSUZ010000001">
    <property type="protein sequence ID" value="MDQ0367004.1"/>
    <property type="molecule type" value="Genomic_DNA"/>
</dbReference>
<evidence type="ECO:0000313" key="2">
    <source>
        <dbReference type="EMBL" id="MDQ0367004.1"/>
    </source>
</evidence>
<accession>A0AAE3W1D4</accession>
<keyword evidence="3" id="KW-1185">Reference proteome</keyword>
<feature type="transmembrane region" description="Helical" evidence="1">
    <location>
        <begin position="43"/>
        <end position="60"/>
    </location>
</feature>
<dbReference type="Proteomes" id="UP001240236">
    <property type="component" value="Unassembled WGS sequence"/>
</dbReference>
<proteinExistence type="predicted"/>
<feature type="transmembrane region" description="Helical" evidence="1">
    <location>
        <begin position="6"/>
        <end position="31"/>
    </location>
</feature>
<keyword evidence="1" id="KW-0812">Transmembrane</keyword>
<name>A0AAE3W1D4_9ACTN</name>
<comment type="caution">
    <text evidence="2">The sequence shown here is derived from an EMBL/GenBank/DDBJ whole genome shotgun (WGS) entry which is preliminary data.</text>
</comment>
<dbReference type="RefSeq" id="WP_307240750.1">
    <property type="nucleotide sequence ID" value="NZ_JAUSUZ010000001.1"/>
</dbReference>
<sequence length="156" mass="15639">MAAAGLAALLVALPADFLDLRVAGAMIVLAILPALRPRGTMPVILALAVIALWLIGTAAYGESVSIWRVLALGSLLYAGHGLAALAACLPFDGAIRSEAVTGWVIRLVAVVIGSAVVLVMALAAVGRLTLGSHVAFAIGGLVAAITAAGLLARLSR</sequence>
<evidence type="ECO:0000313" key="3">
    <source>
        <dbReference type="Proteomes" id="UP001240236"/>
    </source>
</evidence>